<evidence type="ECO:0000313" key="2">
    <source>
        <dbReference type="EMBL" id="TDV52103.1"/>
    </source>
</evidence>
<dbReference type="AlphaFoldDB" id="A0A4R7VQR7"/>
<accession>A0A4R7VQR7</accession>
<organism evidence="2 3">
    <name type="scientific">Actinophytocola oryzae</name>
    <dbReference type="NCBI Taxonomy" id="502181"/>
    <lineage>
        <taxon>Bacteria</taxon>
        <taxon>Bacillati</taxon>
        <taxon>Actinomycetota</taxon>
        <taxon>Actinomycetes</taxon>
        <taxon>Pseudonocardiales</taxon>
        <taxon>Pseudonocardiaceae</taxon>
    </lineage>
</organism>
<dbReference type="Pfam" id="PF11716">
    <property type="entry name" value="MDMPI_N"/>
    <property type="match status" value="1"/>
</dbReference>
<proteinExistence type="predicted"/>
<dbReference type="InterPro" id="IPR017517">
    <property type="entry name" value="Maleyloyr_isom"/>
</dbReference>
<evidence type="ECO:0000259" key="1">
    <source>
        <dbReference type="Pfam" id="PF11716"/>
    </source>
</evidence>
<sequence>MQNILTTHRQAIDAVLEIVGAVRAEGLGRPTPCTGWTLRDLIAHMAGQDVGFGVAALTDVGDDAFVPRDVGRYRGGANLVVAAFAAADPERSVLLPEFHRRFPLPTVVGFHLLDTLVHGWDVAVSVGLDVGYDDELVAAALVQAENVPGGDARTVAGAAFGPVLDGADASHGWARTLRLLGRDPAWAAATAER</sequence>
<comment type="caution">
    <text evidence="2">The sequence shown here is derived from an EMBL/GenBank/DDBJ whole genome shotgun (WGS) entry which is preliminary data.</text>
</comment>
<dbReference type="InterPro" id="IPR017520">
    <property type="entry name" value="CHP03086"/>
</dbReference>
<dbReference type="EMBL" id="SOCP01000005">
    <property type="protein sequence ID" value="TDV52103.1"/>
    <property type="molecule type" value="Genomic_DNA"/>
</dbReference>
<feature type="domain" description="Mycothiol-dependent maleylpyruvate isomerase metal-binding" evidence="1">
    <location>
        <begin position="9"/>
        <end position="123"/>
    </location>
</feature>
<gene>
    <name evidence="2" type="ORF">CLV71_105234</name>
</gene>
<dbReference type="SUPFAM" id="SSF109854">
    <property type="entry name" value="DinB/YfiT-like putative metalloenzymes"/>
    <property type="match status" value="1"/>
</dbReference>
<name>A0A4R7VQR7_9PSEU</name>
<dbReference type="OrthoDB" id="5185819at2"/>
<dbReference type="NCBIfam" id="TIGR03083">
    <property type="entry name" value="maleylpyruvate isomerase family mycothiol-dependent enzyme"/>
    <property type="match status" value="1"/>
</dbReference>
<evidence type="ECO:0000313" key="3">
    <source>
        <dbReference type="Proteomes" id="UP000294927"/>
    </source>
</evidence>
<dbReference type="InterPro" id="IPR024344">
    <property type="entry name" value="MDMPI_metal-binding"/>
</dbReference>
<protein>
    <submittedName>
        <fullName evidence="2">Uncharacterized protein (TIGR03086 family)</fullName>
    </submittedName>
</protein>
<keyword evidence="3" id="KW-1185">Reference proteome</keyword>
<dbReference type="NCBIfam" id="TIGR03086">
    <property type="entry name" value="TIGR03086 family metal-binding protein"/>
    <property type="match status" value="1"/>
</dbReference>
<dbReference type="RefSeq" id="WP_133903509.1">
    <property type="nucleotide sequence ID" value="NZ_SOCP01000005.1"/>
</dbReference>
<reference evidence="2 3" key="1">
    <citation type="submission" date="2019-03" db="EMBL/GenBank/DDBJ databases">
        <title>Genomic Encyclopedia of Archaeal and Bacterial Type Strains, Phase II (KMG-II): from individual species to whole genera.</title>
        <authorList>
            <person name="Goeker M."/>
        </authorList>
    </citation>
    <scope>NUCLEOTIDE SEQUENCE [LARGE SCALE GENOMIC DNA]</scope>
    <source>
        <strain evidence="2 3">DSM 45499</strain>
    </source>
</reference>
<dbReference type="InterPro" id="IPR034660">
    <property type="entry name" value="DinB/YfiT-like"/>
</dbReference>
<dbReference type="GO" id="GO:0046872">
    <property type="term" value="F:metal ion binding"/>
    <property type="evidence" value="ECO:0007669"/>
    <property type="project" value="InterPro"/>
</dbReference>
<dbReference type="Proteomes" id="UP000294927">
    <property type="component" value="Unassembled WGS sequence"/>
</dbReference>
<dbReference type="Gene3D" id="1.20.120.450">
    <property type="entry name" value="dinb family like domain"/>
    <property type="match status" value="1"/>
</dbReference>